<accession>A0A1W2E969</accession>
<evidence type="ECO:0000313" key="2">
    <source>
        <dbReference type="Proteomes" id="UP000192738"/>
    </source>
</evidence>
<proteinExistence type="predicted"/>
<evidence type="ECO:0008006" key="3">
    <source>
        <dbReference type="Google" id="ProtNLM"/>
    </source>
</evidence>
<name>A0A1W2E969_9FIRM</name>
<keyword evidence="2" id="KW-1185">Reference proteome</keyword>
<protein>
    <recommendedName>
        <fullName evidence="3">DUF1850 domain-containing protein</fullName>
    </recommendedName>
</protein>
<dbReference type="AlphaFoldDB" id="A0A1W2E969"/>
<dbReference type="OrthoDB" id="4304at2"/>
<dbReference type="RefSeq" id="WP_084577693.1">
    <property type="nucleotide sequence ID" value="NZ_CP155572.1"/>
</dbReference>
<dbReference type="InterPro" id="IPR015001">
    <property type="entry name" value="DUF1850"/>
</dbReference>
<dbReference type="Pfam" id="PF08905">
    <property type="entry name" value="DUF1850"/>
    <property type="match status" value="1"/>
</dbReference>
<sequence>MRKSLIVAGGVAAILLFLAAVPFHTVLSLSLAKTGDPVLYAWIKPNQEFILKFIHSVNKRPVSDYIRVEDQHFVVVKSVYDSFGAGMPETSIDGMELKFNAQGQLELTNINRRLDKFTVFVGTVAEHSLIINDQEIYLAELAAPGKGLQFEITKISYYELWKGRCLN</sequence>
<reference evidence="1 2" key="1">
    <citation type="submission" date="2017-04" db="EMBL/GenBank/DDBJ databases">
        <authorList>
            <person name="Afonso C.L."/>
            <person name="Miller P.J."/>
            <person name="Scott M.A."/>
            <person name="Spackman E."/>
            <person name="Goraichik I."/>
            <person name="Dimitrov K.M."/>
            <person name="Suarez D.L."/>
            <person name="Swayne D.E."/>
        </authorList>
    </citation>
    <scope>NUCLEOTIDE SEQUENCE [LARGE SCALE GENOMIC DNA]</scope>
    <source>
        <strain evidence="1 2">DSM 5090</strain>
    </source>
</reference>
<dbReference type="STRING" id="112901.SAMN04488500_12255"/>
<evidence type="ECO:0000313" key="1">
    <source>
        <dbReference type="EMBL" id="SMD06205.1"/>
    </source>
</evidence>
<dbReference type="Proteomes" id="UP000192738">
    <property type="component" value="Unassembled WGS sequence"/>
</dbReference>
<gene>
    <name evidence="1" type="ORF">SAMN04488500_12255</name>
</gene>
<dbReference type="EMBL" id="FWXI01000022">
    <property type="protein sequence ID" value="SMD06205.1"/>
    <property type="molecule type" value="Genomic_DNA"/>
</dbReference>
<organism evidence="1 2">
    <name type="scientific">Sporomusa malonica</name>
    <dbReference type="NCBI Taxonomy" id="112901"/>
    <lineage>
        <taxon>Bacteria</taxon>
        <taxon>Bacillati</taxon>
        <taxon>Bacillota</taxon>
        <taxon>Negativicutes</taxon>
        <taxon>Selenomonadales</taxon>
        <taxon>Sporomusaceae</taxon>
        <taxon>Sporomusa</taxon>
    </lineage>
</organism>